<dbReference type="Proteomes" id="UP000286746">
    <property type="component" value="Unassembled WGS sequence"/>
</dbReference>
<dbReference type="SUPFAM" id="SSF56973">
    <property type="entry name" value="Aerolisin/ETX pore-forming domain"/>
    <property type="match status" value="1"/>
</dbReference>
<organism evidence="2 3">
    <name type="scientific">Streptomyces paromomycinus</name>
    <name type="common">Streptomyces rimosus subsp. paromomycinus</name>
    <dbReference type="NCBI Taxonomy" id="92743"/>
    <lineage>
        <taxon>Bacteria</taxon>
        <taxon>Bacillati</taxon>
        <taxon>Actinomycetota</taxon>
        <taxon>Actinomycetes</taxon>
        <taxon>Kitasatosporales</taxon>
        <taxon>Streptomycetaceae</taxon>
        <taxon>Streptomyces</taxon>
    </lineage>
</organism>
<protein>
    <submittedName>
        <fullName evidence="2">Cytotoxin</fullName>
    </submittedName>
</protein>
<accession>A0A401W9E5</accession>
<keyword evidence="3" id="KW-1185">Reference proteome</keyword>
<gene>
    <name evidence="2" type="primary">ctx</name>
    <name evidence="2" type="ORF">GKJPGBOP_05699</name>
</gene>
<reference evidence="2 3" key="1">
    <citation type="submission" date="2018-11" db="EMBL/GenBank/DDBJ databases">
        <title>Whole genome sequence of Streptomyces paromomycinus NBRC 15454(T).</title>
        <authorList>
            <person name="Komaki H."/>
            <person name="Tamura T."/>
        </authorList>
    </citation>
    <scope>NUCLEOTIDE SEQUENCE [LARGE SCALE GENOMIC DNA]</scope>
    <source>
        <strain evidence="2 3">NBRC 15454</strain>
    </source>
</reference>
<evidence type="ECO:0000256" key="1">
    <source>
        <dbReference type="SAM" id="MobiDB-lite"/>
    </source>
</evidence>
<evidence type="ECO:0000313" key="2">
    <source>
        <dbReference type="EMBL" id="GCD45956.1"/>
    </source>
</evidence>
<name>A0A401W9E5_STREY</name>
<dbReference type="Pfam" id="PF03318">
    <property type="entry name" value="ETX_MTX2"/>
    <property type="match status" value="1"/>
</dbReference>
<evidence type="ECO:0000313" key="3">
    <source>
        <dbReference type="Proteomes" id="UP000286746"/>
    </source>
</evidence>
<feature type="region of interest" description="Disordered" evidence="1">
    <location>
        <begin position="164"/>
        <end position="192"/>
    </location>
</feature>
<proteinExistence type="predicted"/>
<comment type="caution">
    <text evidence="2">The sequence shown here is derived from an EMBL/GenBank/DDBJ whole genome shotgun (WGS) entry which is preliminary data.</text>
</comment>
<dbReference type="EMBL" id="BHZD01000001">
    <property type="protein sequence ID" value="GCD45956.1"/>
    <property type="molecule type" value="Genomic_DNA"/>
</dbReference>
<dbReference type="InterPro" id="IPR004991">
    <property type="entry name" value="Aerolysin-like"/>
</dbReference>
<sequence length="192" mass="21185">MSGKVDLPLIAEGAVKWSGEISFSAEHTSTTTQEREWEFSSPVTVPARRKVTATQSINEQSIKIPFSASVKLKGAAVVQFDQEVPLDKNDPHHRMWFMAIGDIFHDLKWYNDNGGYGDPVDLTGYVVTASDTVIARVEGTMTGKYGMTSRSVYTESCIKKQSHTKATDESCDDSDGGQEASWTQYESRTFGA</sequence>
<feature type="compositionally biased region" description="Polar residues" evidence="1">
    <location>
        <begin position="180"/>
        <end position="192"/>
    </location>
</feature>
<dbReference type="Gene3D" id="2.170.15.10">
    <property type="entry name" value="Proaerolysin, chain A, domain 3"/>
    <property type="match status" value="1"/>
</dbReference>
<dbReference type="AlphaFoldDB" id="A0A401W9E5"/>